<evidence type="ECO:0000259" key="9">
    <source>
        <dbReference type="Pfam" id="PF02384"/>
    </source>
</evidence>
<comment type="similarity">
    <text evidence="1">Belongs to the N(4)/N(6)-methyltransferase family.</text>
</comment>
<dbReference type="InterPro" id="IPR003356">
    <property type="entry name" value="DNA_methylase_A-5"/>
</dbReference>
<accession>A0A0K2GA90</accession>
<dbReference type="Gene3D" id="1.20.1260.30">
    <property type="match status" value="1"/>
</dbReference>
<evidence type="ECO:0000256" key="7">
    <source>
        <dbReference type="ARBA" id="ARBA00047942"/>
    </source>
</evidence>
<dbReference type="InterPro" id="IPR029063">
    <property type="entry name" value="SAM-dependent_MTases_sf"/>
</dbReference>
<comment type="catalytic activity">
    <reaction evidence="7">
        <text>a 2'-deoxyadenosine in DNA + S-adenosyl-L-methionine = an N(6)-methyl-2'-deoxyadenosine in DNA + S-adenosyl-L-homocysteine + H(+)</text>
        <dbReference type="Rhea" id="RHEA:15197"/>
        <dbReference type="Rhea" id="RHEA-COMP:12418"/>
        <dbReference type="Rhea" id="RHEA-COMP:12419"/>
        <dbReference type="ChEBI" id="CHEBI:15378"/>
        <dbReference type="ChEBI" id="CHEBI:57856"/>
        <dbReference type="ChEBI" id="CHEBI:59789"/>
        <dbReference type="ChEBI" id="CHEBI:90615"/>
        <dbReference type="ChEBI" id="CHEBI:90616"/>
        <dbReference type="EC" id="2.1.1.72"/>
    </reaction>
</comment>
<keyword evidence="12" id="KW-1185">Reference proteome</keyword>
<dbReference type="GO" id="GO:0009007">
    <property type="term" value="F:site-specific DNA-methyltransferase (adenine-specific) activity"/>
    <property type="evidence" value="ECO:0007669"/>
    <property type="project" value="UniProtKB-EC"/>
</dbReference>
<dbReference type="SUPFAM" id="SSF53335">
    <property type="entry name" value="S-adenosyl-L-methionine-dependent methyltransferases"/>
    <property type="match status" value="1"/>
</dbReference>
<organism evidence="11 12">
    <name type="scientific">Nitrospira moscoviensis</name>
    <dbReference type="NCBI Taxonomy" id="42253"/>
    <lineage>
        <taxon>Bacteria</taxon>
        <taxon>Pseudomonadati</taxon>
        <taxon>Nitrospirota</taxon>
        <taxon>Nitrospiria</taxon>
        <taxon>Nitrospirales</taxon>
        <taxon>Nitrospiraceae</taxon>
        <taxon>Nitrospira</taxon>
    </lineage>
</organism>
<feature type="coiled-coil region" evidence="8">
    <location>
        <begin position="510"/>
        <end position="537"/>
    </location>
</feature>
<dbReference type="Pfam" id="PF12161">
    <property type="entry name" value="HsdM_N"/>
    <property type="match status" value="1"/>
</dbReference>
<keyword evidence="4" id="KW-0808">Transferase</keyword>
<protein>
    <recommendedName>
        <fullName evidence="2">site-specific DNA-methyltransferase (adenine-specific)</fullName>
        <ecNumber evidence="2">2.1.1.72</ecNumber>
    </recommendedName>
</protein>
<evidence type="ECO:0000313" key="11">
    <source>
        <dbReference type="EMBL" id="ALA57886.1"/>
    </source>
</evidence>
<dbReference type="GO" id="GO:0008170">
    <property type="term" value="F:N-methyltransferase activity"/>
    <property type="evidence" value="ECO:0007669"/>
    <property type="project" value="InterPro"/>
</dbReference>
<keyword evidence="5" id="KW-0949">S-adenosyl-L-methionine</keyword>
<dbReference type="OrthoDB" id="9814572at2"/>
<dbReference type="GO" id="GO:0003677">
    <property type="term" value="F:DNA binding"/>
    <property type="evidence" value="ECO:0007669"/>
    <property type="project" value="InterPro"/>
</dbReference>
<feature type="domain" description="N6 adenine-specific DNA methyltransferase N-terminal" evidence="10">
    <location>
        <begin position="16"/>
        <end position="145"/>
    </location>
</feature>
<reference evidence="11 12" key="1">
    <citation type="journal article" date="2015" name="Proc. Natl. Acad. Sci. U.S.A.">
        <title>Expanded metabolic versatility of ubiquitous nitrite-oxidizing bacteria from the genus Nitrospira.</title>
        <authorList>
            <person name="Koch H."/>
            <person name="Lucker S."/>
            <person name="Albertsen M."/>
            <person name="Kitzinger K."/>
            <person name="Herbold C."/>
            <person name="Spieck E."/>
            <person name="Nielsen P.H."/>
            <person name="Wagner M."/>
            <person name="Daims H."/>
        </authorList>
    </citation>
    <scope>NUCLEOTIDE SEQUENCE [LARGE SCALE GENOMIC DNA]</scope>
    <source>
        <strain evidence="11 12">NSP M-1</strain>
    </source>
</reference>
<evidence type="ECO:0000256" key="4">
    <source>
        <dbReference type="ARBA" id="ARBA00022679"/>
    </source>
</evidence>
<dbReference type="PANTHER" id="PTHR42998:SF1">
    <property type="entry name" value="TYPE I RESTRICTION ENZYME HINDI METHYLASE SUBUNIT"/>
    <property type="match status" value="1"/>
</dbReference>
<proteinExistence type="inferred from homology"/>
<dbReference type="STRING" id="42253.NITMOv2_1459"/>
<dbReference type="PATRIC" id="fig|42253.5.peg.1430"/>
<evidence type="ECO:0000256" key="2">
    <source>
        <dbReference type="ARBA" id="ARBA00011900"/>
    </source>
</evidence>
<sequence length="548" mass="61036">MLWVAPSEKDTATGTLEKRLWDAADQLRANSGLTSAQYSTPVLGLIFLRFADVRFAKVRAGLEKIASSSRRGSRVDEPTAYHAEGVLYLTPNARFDKLLHLPEGSNAGKAINEAMRDVEKRNPQLNGVLPKTYEIFTGTLLKELLKRVSEIPATIDYDAFGRIYEYFLGEFARTEGQKGGEFYTPSSIVRLLVEVLEPYHGRILDPACGSGGMFVQSARFVAEHKKNPSSELAIHGQEKVAATVALCRMNLAMHGLEGDIKEGITYYDDLHNSTGKFDFVLANPPFNVNAVDKERLEAEVGKGRRYPFGLPRTDNANYLWIQLFYSTLNASGRAGFVMANSASDARSSEQELRKQLIEARAVDVMVAVGSNMFYTVTLPCTLWFLDRGKQRTPRADKVLFLDARHIYRQVDRAHRDWAEGQIGFLANVVRLYRGEDPDFTLGGADAESKLKELFSPSPSKGEGRGEGKKLRYRDVPGLCKAATIKEIEAQGWSLNPGRYVGVAPGEEVSDEDFKEQLETLNEEFEVLKAQARELEQTIACNVAEILET</sequence>
<feature type="domain" description="DNA methylase adenine-specific" evidence="9">
    <location>
        <begin position="157"/>
        <end position="504"/>
    </location>
</feature>
<dbReference type="Pfam" id="PF02384">
    <property type="entry name" value="N6_Mtase"/>
    <property type="match status" value="1"/>
</dbReference>
<dbReference type="PRINTS" id="PR00507">
    <property type="entry name" value="N12N6MTFRASE"/>
</dbReference>
<dbReference type="InterPro" id="IPR038333">
    <property type="entry name" value="T1MK-like_N_sf"/>
</dbReference>
<keyword evidence="6" id="KW-0680">Restriction system</keyword>
<dbReference type="GO" id="GO:0032259">
    <property type="term" value="P:methylation"/>
    <property type="evidence" value="ECO:0007669"/>
    <property type="project" value="UniProtKB-KW"/>
</dbReference>
<dbReference type="InterPro" id="IPR002052">
    <property type="entry name" value="DNA_methylase_N6_adenine_CS"/>
</dbReference>
<dbReference type="PROSITE" id="PS00092">
    <property type="entry name" value="N6_MTASE"/>
    <property type="match status" value="1"/>
</dbReference>
<evidence type="ECO:0000313" key="12">
    <source>
        <dbReference type="Proteomes" id="UP000069205"/>
    </source>
</evidence>
<dbReference type="InterPro" id="IPR022749">
    <property type="entry name" value="D12N6_MeTrfase_N"/>
</dbReference>
<dbReference type="EC" id="2.1.1.72" evidence="2"/>
<keyword evidence="8" id="KW-0175">Coiled coil</keyword>
<evidence type="ECO:0000256" key="6">
    <source>
        <dbReference type="ARBA" id="ARBA00022747"/>
    </source>
</evidence>
<dbReference type="KEGG" id="nmv:NITMOv2_1459"/>
<dbReference type="REBASE" id="124586">
    <property type="entry name" value="M.NmoM1ORF1459P"/>
</dbReference>
<dbReference type="RefSeq" id="WP_053379129.1">
    <property type="nucleotide sequence ID" value="NZ_CP011801.1"/>
</dbReference>
<dbReference type="PANTHER" id="PTHR42998">
    <property type="entry name" value="TYPE I RESTRICTION ENZYME HINDVIIP M PROTEIN-RELATED"/>
    <property type="match status" value="1"/>
</dbReference>
<dbReference type="Gene3D" id="3.40.50.150">
    <property type="entry name" value="Vaccinia Virus protein VP39"/>
    <property type="match status" value="1"/>
</dbReference>
<evidence type="ECO:0000256" key="1">
    <source>
        <dbReference type="ARBA" id="ARBA00006594"/>
    </source>
</evidence>
<dbReference type="InterPro" id="IPR052916">
    <property type="entry name" value="Type-I_RE_MTase_Subunit"/>
</dbReference>
<dbReference type="AlphaFoldDB" id="A0A0K2GA90"/>
<dbReference type="CDD" id="cd02440">
    <property type="entry name" value="AdoMet_MTases"/>
    <property type="match status" value="1"/>
</dbReference>
<keyword evidence="3 11" id="KW-0489">Methyltransferase</keyword>
<name>A0A0K2GA90_NITMO</name>
<evidence type="ECO:0000256" key="5">
    <source>
        <dbReference type="ARBA" id="ARBA00022691"/>
    </source>
</evidence>
<dbReference type="GO" id="GO:0009307">
    <property type="term" value="P:DNA restriction-modification system"/>
    <property type="evidence" value="ECO:0007669"/>
    <property type="project" value="UniProtKB-KW"/>
</dbReference>
<evidence type="ECO:0000259" key="10">
    <source>
        <dbReference type="Pfam" id="PF12161"/>
    </source>
</evidence>
<dbReference type="EMBL" id="CP011801">
    <property type="protein sequence ID" value="ALA57886.1"/>
    <property type="molecule type" value="Genomic_DNA"/>
</dbReference>
<evidence type="ECO:0000256" key="3">
    <source>
        <dbReference type="ARBA" id="ARBA00022603"/>
    </source>
</evidence>
<gene>
    <name evidence="11" type="ORF">NITMOv2_1459</name>
</gene>
<dbReference type="Proteomes" id="UP000069205">
    <property type="component" value="Chromosome"/>
</dbReference>
<evidence type="ECO:0000256" key="8">
    <source>
        <dbReference type="SAM" id="Coils"/>
    </source>
</evidence>